<dbReference type="Proteomes" id="UP000530660">
    <property type="component" value="Unassembled WGS sequence"/>
</dbReference>
<dbReference type="SUPFAM" id="SSF54631">
    <property type="entry name" value="CBS-domain pair"/>
    <property type="match status" value="1"/>
</dbReference>
<dbReference type="GO" id="GO:0016020">
    <property type="term" value="C:membrane"/>
    <property type="evidence" value="ECO:0007669"/>
    <property type="project" value="UniProtKB-SubCell"/>
</dbReference>
<evidence type="ECO:0000256" key="6">
    <source>
        <dbReference type="ARBA" id="ARBA00023065"/>
    </source>
</evidence>
<comment type="subcellular location">
    <subcellularLocation>
        <location evidence="1">Membrane</location>
        <topology evidence="1">Multi-pass membrane protein</topology>
    </subcellularLocation>
</comment>
<feature type="transmembrane region" description="Helical" evidence="9">
    <location>
        <begin position="303"/>
        <end position="326"/>
    </location>
</feature>
<dbReference type="Pfam" id="PF00654">
    <property type="entry name" value="Voltage_CLC"/>
    <property type="match status" value="1"/>
</dbReference>
<feature type="transmembrane region" description="Helical" evidence="9">
    <location>
        <begin position="549"/>
        <end position="570"/>
    </location>
</feature>
<keyword evidence="8" id="KW-0868">Chloride</keyword>
<dbReference type="PRINTS" id="PR00762">
    <property type="entry name" value="CLCHANNEL"/>
</dbReference>
<feature type="transmembrane region" description="Helical" evidence="9">
    <location>
        <begin position="520"/>
        <end position="543"/>
    </location>
</feature>
<dbReference type="InterPro" id="IPR014743">
    <property type="entry name" value="Cl-channel_core"/>
</dbReference>
<evidence type="ECO:0000256" key="2">
    <source>
        <dbReference type="ARBA" id="ARBA00022448"/>
    </source>
</evidence>
<protein>
    <submittedName>
        <fullName evidence="10">Chloride Channel</fullName>
    </submittedName>
</protein>
<keyword evidence="7 9" id="KW-0472">Membrane</keyword>
<evidence type="ECO:0000256" key="3">
    <source>
        <dbReference type="ARBA" id="ARBA00022692"/>
    </source>
</evidence>
<keyword evidence="6" id="KW-0406">Ion transport</keyword>
<reference evidence="10 11" key="1">
    <citation type="journal article" date="2020" name="J. Phycol.">
        <title>Comparative genome analysis reveals Cyanidiococcus gen. nov., a new extremophilic red algal genus sister to Cyanidioschyzon (Cyanidioschyzonaceae, Rhodophyta).</title>
        <authorList>
            <person name="Liu S.-L."/>
            <person name="Chiang Y.-R."/>
            <person name="Yoon H.S."/>
            <person name="Fu H.-Y."/>
        </authorList>
    </citation>
    <scope>NUCLEOTIDE SEQUENCE [LARGE SCALE GENOMIC DNA]</scope>
    <source>
        <strain evidence="10 11">THAL066</strain>
    </source>
</reference>
<feature type="transmembrane region" description="Helical" evidence="9">
    <location>
        <begin position="379"/>
        <end position="397"/>
    </location>
</feature>
<dbReference type="PANTHER" id="PTHR45720:SF10">
    <property type="entry name" value="CHLORIDE CHANNEL PROTEIN 2"/>
    <property type="match status" value="1"/>
</dbReference>
<feature type="transmembrane region" description="Helical" evidence="9">
    <location>
        <begin position="154"/>
        <end position="176"/>
    </location>
</feature>
<evidence type="ECO:0000256" key="5">
    <source>
        <dbReference type="ARBA" id="ARBA00022989"/>
    </source>
</evidence>
<evidence type="ECO:0000313" key="11">
    <source>
        <dbReference type="Proteomes" id="UP000530660"/>
    </source>
</evidence>
<feature type="transmembrane region" description="Helical" evidence="9">
    <location>
        <begin position="417"/>
        <end position="434"/>
    </location>
</feature>
<feature type="transmembrane region" description="Helical" evidence="9">
    <location>
        <begin position="249"/>
        <end position="268"/>
    </location>
</feature>
<accession>A0A7J7INS8</accession>
<dbReference type="InterPro" id="IPR046342">
    <property type="entry name" value="CBS_dom_sf"/>
</dbReference>
<gene>
    <name evidence="10" type="primary">CLH-4</name>
    <name evidence="10" type="ORF">F1559_001809</name>
</gene>
<proteinExistence type="predicted"/>
<keyword evidence="11" id="KW-1185">Reference proteome</keyword>
<dbReference type="EMBL" id="VWRR01000002">
    <property type="protein sequence ID" value="KAF6004795.1"/>
    <property type="molecule type" value="Genomic_DNA"/>
</dbReference>
<keyword evidence="3 9" id="KW-0812">Transmembrane</keyword>
<dbReference type="InterPro" id="IPR001807">
    <property type="entry name" value="ClC"/>
</dbReference>
<keyword evidence="2" id="KW-0813">Transport</keyword>
<evidence type="ECO:0000256" key="4">
    <source>
        <dbReference type="ARBA" id="ARBA00022737"/>
    </source>
</evidence>
<dbReference type="GO" id="GO:0005247">
    <property type="term" value="F:voltage-gated chloride channel activity"/>
    <property type="evidence" value="ECO:0007669"/>
    <property type="project" value="TreeGrafter"/>
</dbReference>
<organism evidence="10 11">
    <name type="scientific">Cyanidiococcus yangmingshanensis</name>
    <dbReference type="NCBI Taxonomy" id="2690220"/>
    <lineage>
        <taxon>Eukaryota</taxon>
        <taxon>Rhodophyta</taxon>
        <taxon>Bangiophyceae</taxon>
        <taxon>Cyanidiales</taxon>
        <taxon>Cyanidiaceae</taxon>
        <taxon>Cyanidiococcus</taxon>
    </lineage>
</organism>
<keyword evidence="4" id="KW-0677">Repeat</keyword>
<dbReference type="Gene3D" id="3.10.580.10">
    <property type="entry name" value="CBS-domain"/>
    <property type="match status" value="2"/>
</dbReference>
<comment type="caution">
    <text evidence="10">The sequence shown here is derived from an EMBL/GenBank/DDBJ whole genome shotgun (WGS) entry which is preliminary data.</text>
</comment>
<dbReference type="AlphaFoldDB" id="A0A7J7INS8"/>
<dbReference type="Gene3D" id="1.10.3080.10">
    <property type="entry name" value="Clc chloride channel"/>
    <property type="match status" value="1"/>
</dbReference>
<dbReference type="PANTHER" id="PTHR45720">
    <property type="entry name" value="CHLORIDE CHANNEL PROTEIN 2"/>
    <property type="match status" value="1"/>
</dbReference>
<sequence length="774" mass="84263">MPSTSIVTRLIKRCAGETDSGDEENRACATRGSQQCFYYFLLGAFSRTSLAFATLQQAFMTTPSPGTLEVDFAFLDGADIVPYTAARTGAITEEPTNVALNVSNEREDAPSSTENHVGCRNRWYDSLPSYRGRGIFSAFAHCTPRGSLRYLLRLVCFLTLLGVTAALFIFIVDLSVHGLEKLRNLISSVTGGALGYVLYVLTGVTLCLLSTFWCAVLSKEAEGSGLPQMKSILSGFYDRMKKSLELRVLFAKSLGLVCAIGGGLPVGWEGPNVHISCIIAHQFYRIHFFRDLCTDRALRLQTLAAACAVGLASSFGAPLGGVLYSIETIASFYLVQAFWKGILSALSGAIVYELLYTTPLVEAFEGTSFDPSDVSRTQILLYAALGASMGALGALFIRCVRSIYELRMKHYPGSSRYILVGGVAFLAAAVQYPFRLFALDPRAAINDLFKAVPLHMTDHFGWAELILLPLAKFVLVALSIGLPLPAGVFVPSFLIGAGFGRLYGELMRIIFGDVIIPGSYAVVGAAAFTAGVTRAISCAVIIFEVTGQIRHLVPVLISVLLAVIVGNAFNRSLYETLVLMKHLPYMPILRRDRTPEMTAQDIMHRIESEPHFCPDADPSHIKSVLDKFPSRLVFPVVDSNGFLLGAVSRRVIVSRLHGVLRDSAESTVEQNVFVLLDVADLSENIEGLVDETPSGEHSSKGKVPANLQESSASIVLPCDVSPIIVTSYSLVRQLHFLFVMLMPSMIYVTEQGKLIGTIEREDVVYGCRETNDIS</sequence>
<evidence type="ECO:0000256" key="1">
    <source>
        <dbReference type="ARBA" id="ARBA00004141"/>
    </source>
</evidence>
<feature type="transmembrane region" description="Helical" evidence="9">
    <location>
        <begin position="196"/>
        <end position="217"/>
    </location>
</feature>
<evidence type="ECO:0000256" key="7">
    <source>
        <dbReference type="ARBA" id="ARBA00023136"/>
    </source>
</evidence>
<keyword evidence="5 9" id="KW-1133">Transmembrane helix</keyword>
<feature type="transmembrane region" description="Helical" evidence="9">
    <location>
        <begin position="473"/>
        <end position="499"/>
    </location>
</feature>
<name>A0A7J7INS8_9RHOD</name>
<dbReference type="OrthoDB" id="4564at2759"/>
<dbReference type="InterPro" id="IPR050970">
    <property type="entry name" value="Cl_channel_volt-gated"/>
</dbReference>
<dbReference type="SUPFAM" id="SSF81340">
    <property type="entry name" value="Clc chloride channel"/>
    <property type="match status" value="1"/>
</dbReference>
<evidence type="ECO:0000313" key="10">
    <source>
        <dbReference type="EMBL" id="KAF6004795.1"/>
    </source>
</evidence>
<evidence type="ECO:0000256" key="8">
    <source>
        <dbReference type="ARBA" id="ARBA00023214"/>
    </source>
</evidence>
<evidence type="ECO:0000256" key="9">
    <source>
        <dbReference type="SAM" id="Phobius"/>
    </source>
</evidence>
<feature type="transmembrane region" description="Helical" evidence="9">
    <location>
        <begin position="338"/>
        <end position="359"/>
    </location>
</feature>